<dbReference type="STRING" id="48936.NJ75_02199"/>
<gene>
    <name evidence="1" type="ORF">NJ75_02199</name>
</gene>
<dbReference type="Proteomes" id="UP000031338">
    <property type="component" value="Unassembled WGS sequence"/>
</dbReference>
<reference evidence="1 2" key="1">
    <citation type="submission" date="2014-10" db="EMBL/GenBank/DDBJ databases">
        <title>Draft genome sequence of Novosphingobium subterraneum DSM 12447.</title>
        <authorList>
            <person name="Gan H.M."/>
            <person name="Gan H.Y."/>
            <person name="Savka M.A."/>
        </authorList>
    </citation>
    <scope>NUCLEOTIDE SEQUENCE [LARGE SCALE GENOMIC DNA]</scope>
    <source>
        <strain evidence="1 2">DSM 12447</strain>
    </source>
</reference>
<evidence type="ECO:0000313" key="1">
    <source>
        <dbReference type="EMBL" id="KHS46606.1"/>
    </source>
</evidence>
<accession>A0A0B8ZK74</accession>
<keyword evidence="2" id="KW-1185">Reference proteome</keyword>
<dbReference type="AlphaFoldDB" id="A0A0B8ZK74"/>
<dbReference type="PATRIC" id="fig|48936.3.peg.2209"/>
<comment type="caution">
    <text evidence="1">The sequence shown here is derived from an EMBL/GenBank/DDBJ whole genome shotgun (WGS) entry which is preliminary data.</text>
</comment>
<name>A0A0B8ZK74_9SPHN</name>
<proteinExistence type="predicted"/>
<dbReference type="EMBL" id="JRVC01000009">
    <property type="protein sequence ID" value="KHS46606.1"/>
    <property type="molecule type" value="Genomic_DNA"/>
</dbReference>
<evidence type="ECO:0000313" key="2">
    <source>
        <dbReference type="Proteomes" id="UP000031338"/>
    </source>
</evidence>
<protein>
    <submittedName>
        <fullName evidence="1">Uncharacterized protein</fullName>
    </submittedName>
</protein>
<organism evidence="1 2">
    <name type="scientific">Novosphingobium subterraneum</name>
    <dbReference type="NCBI Taxonomy" id="48936"/>
    <lineage>
        <taxon>Bacteria</taxon>
        <taxon>Pseudomonadati</taxon>
        <taxon>Pseudomonadota</taxon>
        <taxon>Alphaproteobacteria</taxon>
        <taxon>Sphingomonadales</taxon>
        <taxon>Sphingomonadaceae</taxon>
        <taxon>Novosphingobium</taxon>
    </lineage>
</organism>
<sequence>MSGAVGAGSGPLGRRGDVESFCIGMPNVFNLLASLGMLLAVPVGTPVAIPDSDTQWATASIPAGSPLIVDDFGASAFNSFIADGLGDQSWNQVRIEQRMIIRIAPRLPGQMYTPMPAAPQPPRFYERKTSKCLPITSIAGVQIESQDRLLLVTRGRKLIGASLDKSCRARDFYSGFYVERNEDGQLCAGRDTIHSRAGANCAITKMRELVLEDD</sequence>